<dbReference type="SMART" id="SM01230">
    <property type="entry name" value="Gln-synt_C"/>
    <property type="match status" value="1"/>
</dbReference>
<dbReference type="SUPFAM" id="SSF51556">
    <property type="entry name" value="Metallo-dependent hydrolases"/>
    <property type="match status" value="1"/>
</dbReference>
<dbReference type="Gene3D" id="3.30.590.10">
    <property type="entry name" value="Glutamine synthetase/guanido kinase, catalytic domain"/>
    <property type="match status" value="1"/>
</dbReference>
<dbReference type="PANTHER" id="PTHR43383">
    <property type="entry name" value="NODULIN 6"/>
    <property type="match status" value="1"/>
</dbReference>
<dbReference type="Proteomes" id="UP000012174">
    <property type="component" value="Unassembled WGS sequence"/>
</dbReference>
<dbReference type="InterPro" id="IPR006680">
    <property type="entry name" value="Amidohydro-rel"/>
</dbReference>
<feature type="domain" description="GS catalytic" evidence="3">
    <location>
        <begin position="539"/>
        <end position="889"/>
    </location>
</feature>
<evidence type="ECO:0000256" key="2">
    <source>
        <dbReference type="RuleBase" id="RU000384"/>
    </source>
</evidence>
<keyword evidence="5" id="KW-1185">Reference proteome</keyword>
<organism evidence="4 5">
    <name type="scientific">Eutypa lata (strain UCR-EL1)</name>
    <name type="common">Grapevine dieback disease fungus</name>
    <name type="synonym">Eutypa armeniacae</name>
    <dbReference type="NCBI Taxonomy" id="1287681"/>
    <lineage>
        <taxon>Eukaryota</taxon>
        <taxon>Fungi</taxon>
        <taxon>Dikarya</taxon>
        <taxon>Ascomycota</taxon>
        <taxon>Pezizomycotina</taxon>
        <taxon>Sordariomycetes</taxon>
        <taxon>Xylariomycetidae</taxon>
        <taxon>Xylariales</taxon>
        <taxon>Diatrypaceae</taxon>
        <taxon>Eutypa</taxon>
    </lineage>
</organism>
<dbReference type="AlphaFoldDB" id="M7SZA1"/>
<evidence type="ECO:0000313" key="5">
    <source>
        <dbReference type="Proteomes" id="UP000012174"/>
    </source>
</evidence>
<dbReference type="InterPro" id="IPR008146">
    <property type="entry name" value="Gln_synth_cat_dom"/>
</dbReference>
<accession>M7SZA1</accession>
<gene>
    <name evidence="4" type="ORF">UCREL1_10144</name>
</gene>
<dbReference type="KEGG" id="ela:UCREL1_10144"/>
<dbReference type="PROSITE" id="PS51987">
    <property type="entry name" value="GS_CATALYTIC"/>
    <property type="match status" value="1"/>
</dbReference>
<dbReference type="GO" id="GO:0004356">
    <property type="term" value="F:glutamine synthetase activity"/>
    <property type="evidence" value="ECO:0007669"/>
    <property type="project" value="InterPro"/>
</dbReference>
<name>M7SZA1_EUTLA</name>
<dbReference type="eggNOG" id="KOG0683">
    <property type="taxonomic scope" value="Eukaryota"/>
</dbReference>
<dbReference type="InterPro" id="IPR032466">
    <property type="entry name" value="Metal_Hydrolase"/>
</dbReference>
<dbReference type="OrthoDB" id="3364440at2759"/>
<dbReference type="EMBL" id="KB707335">
    <property type="protein sequence ID" value="EMR62916.1"/>
    <property type="molecule type" value="Genomic_DNA"/>
</dbReference>
<dbReference type="GO" id="GO:0016787">
    <property type="term" value="F:hydrolase activity"/>
    <property type="evidence" value="ECO:0007669"/>
    <property type="project" value="InterPro"/>
</dbReference>
<dbReference type="SUPFAM" id="SSF55931">
    <property type="entry name" value="Glutamine synthetase/guanido kinase"/>
    <property type="match status" value="1"/>
</dbReference>
<sequence>MASTYNLRALNAAIESTPMIDNHAHPLLKSAYLNQYPLLSIATEAHGDAIEDSRMSLAHIRATRQLAQVLGCESTWDAVTAAIERQRAESPDAWTQRCLQGIETILIDDGLDGAQRVEDYSWHDAFTQSKCKHIVRIEAIAGEIITRYCNSSTINNQTLHTAIMNDFTNEIKHAIEDPAVVGFKSIICYRGGLDIAETPLEINAAARILNEIVSFHRSGAKEFKRLQHLTLNQLLVHITAQSIRDSQSTHKKPIQFHTGLGDNDITLTKSSPAHLQPFISAYPTVPIVILHAGYPWMKESAYLATMYSNAYADIGEVFPFISRHGQENVVKEILELCPWSKIVWSTDGHWFPETYLLATIQSRSVLKTVLGDLVRTGQLEENQAVQLVQDVLFNNSNKLYNLQVETSLPSFAQLSQTQPSMATVGTNWASESIMQKLRSFDAKWLRVYWHDYTSSARCRLIPMKQIYRTLERGKPLTFSVTLAALGLLQTDMMVPEASATGAYILHPDWNSLKPGPIDGHISCYSEFRKLDGSEEPLCPRSLLRKTVEKARALPQGLDFLIGFEIEFLVVERNPNPNPDVPGDKYRPLRSSDGHAWSMARSVADWGSSSGGEETPGSFATAMDEVIDALDAADIEVEMFHPESAPGQFELVLAARPPLEACDSLLFARQILETAAARRGLRVTLHPKPFKMACGSASHMHMSVKSATSGDGPDVYEPFYAGILKHFRSLIALTYANPASYERMVDSAWAGGRWVTWGTENKEAPLRKCDGAHWELKVLDGLANPYFAVAAVLAAGALGGIVRGEELGRWGDCVPDPAALSEAERRELGVEEMFPDNLRDALDVLLTDDELVGLLGREFVQRYVYVKKGELKLLTPMKPEERRTWIMERY</sequence>
<dbReference type="HOGENOM" id="CLU_017290_6_3_1"/>
<evidence type="ECO:0000313" key="4">
    <source>
        <dbReference type="EMBL" id="EMR62916.1"/>
    </source>
</evidence>
<dbReference type="Pfam" id="PF04909">
    <property type="entry name" value="Amidohydro_2"/>
    <property type="match status" value="1"/>
</dbReference>
<reference evidence="5" key="1">
    <citation type="journal article" date="2013" name="Genome Announc.">
        <title>Draft genome sequence of the grapevine dieback fungus Eutypa lata UCR-EL1.</title>
        <authorList>
            <person name="Blanco-Ulate B."/>
            <person name="Rolshausen P.E."/>
            <person name="Cantu D."/>
        </authorList>
    </citation>
    <scope>NUCLEOTIDE SEQUENCE [LARGE SCALE GENOMIC DNA]</scope>
    <source>
        <strain evidence="5">UCR-EL1</strain>
    </source>
</reference>
<comment type="similarity">
    <text evidence="1 2">Belongs to the glutamine synthetase family.</text>
</comment>
<evidence type="ECO:0000259" key="3">
    <source>
        <dbReference type="PROSITE" id="PS51987"/>
    </source>
</evidence>
<proteinExistence type="inferred from homology"/>
<evidence type="ECO:0000256" key="1">
    <source>
        <dbReference type="PROSITE-ProRule" id="PRU01331"/>
    </source>
</evidence>
<dbReference type="STRING" id="1287681.M7SZA1"/>
<dbReference type="PANTHER" id="PTHR43383:SF2">
    <property type="entry name" value="AMIDOHYDROLASE 2 FAMILY PROTEIN"/>
    <property type="match status" value="1"/>
</dbReference>
<protein>
    <submittedName>
        <fullName evidence="4">Putative glutamine synthetase protein</fullName>
    </submittedName>
</protein>
<dbReference type="Gene3D" id="3.20.20.140">
    <property type="entry name" value="Metal-dependent hydrolases"/>
    <property type="match status" value="1"/>
</dbReference>
<dbReference type="InterPro" id="IPR014746">
    <property type="entry name" value="Gln_synth/guanido_kin_cat_dom"/>
</dbReference>
<dbReference type="OMA" id="LEGCPRT"/>
<dbReference type="Pfam" id="PF00120">
    <property type="entry name" value="Gln-synt_C"/>
    <property type="match status" value="1"/>
</dbReference>